<organism evidence="8 9">
    <name type="scientific">Azorhizobium oxalatiphilum</name>
    <dbReference type="NCBI Taxonomy" id="980631"/>
    <lineage>
        <taxon>Bacteria</taxon>
        <taxon>Pseudomonadati</taxon>
        <taxon>Pseudomonadota</taxon>
        <taxon>Alphaproteobacteria</taxon>
        <taxon>Hyphomicrobiales</taxon>
        <taxon>Xanthobacteraceae</taxon>
        <taxon>Azorhizobium</taxon>
    </lineage>
</organism>
<evidence type="ECO:0000313" key="9">
    <source>
        <dbReference type="Proteomes" id="UP000606044"/>
    </source>
</evidence>
<feature type="transmembrane region" description="Helical" evidence="6">
    <location>
        <begin position="100"/>
        <end position="120"/>
    </location>
</feature>
<dbReference type="EMBL" id="BMCT01000014">
    <property type="protein sequence ID" value="GGF89169.1"/>
    <property type="molecule type" value="Genomic_DNA"/>
</dbReference>
<comment type="subcellular location">
    <subcellularLocation>
        <location evidence="1">Membrane</location>
        <topology evidence="1">Multi-pass membrane protein</topology>
    </subcellularLocation>
</comment>
<dbReference type="InterPro" id="IPR050638">
    <property type="entry name" value="AA-Vitamin_Transporters"/>
</dbReference>
<feature type="transmembrane region" description="Helical" evidence="6">
    <location>
        <begin position="39"/>
        <end position="59"/>
    </location>
</feature>
<dbReference type="Proteomes" id="UP000606044">
    <property type="component" value="Unassembled WGS sequence"/>
</dbReference>
<keyword evidence="9" id="KW-1185">Reference proteome</keyword>
<feature type="transmembrane region" description="Helical" evidence="6">
    <location>
        <begin position="71"/>
        <end position="94"/>
    </location>
</feature>
<reference evidence="8" key="1">
    <citation type="journal article" date="2014" name="Int. J. Syst. Evol. Microbiol.">
        <title>Complete genome sequence of Corynebacterium casei LMG S-19264T (=DSM 44701T), isolated from a smear-ripened cheese.</title>
        <authorList>
            <consortium name="US DOE Joint Genome Institute (JGI-PGF)"/>
            <person name="Walter F."/>
            <person name="Albersmeier A."/>
            <person name="Kalinowski J."/>
            <person name="Ruckert C."/>
        </authorList>
    </citation>
    <scope>NUCLEOTIDE SEQUENCE</scope>
    <source>
        <strain evidence="8">CCM 7897</strain>
    </source>
</reference>
<evidence type="ECO:0000256" key="4">
    <source>
        <dbReference type="ARBA" id="ARBA00022989"/>
    </source>
</evidence>
<evidence type="ECO:0000256" key="2">
    <source>
        <dbReference type="ARBA" id="ARBA00007362"/>
    </source>
</evidence>
<keyword evidence="4 6" id="KW-1133">Transmembrane helix</keyword>
<feature type="transmembrane region" description="Helical" evidence="6">
    <location>
        <begin position="158"/>
        <end position="174"/>
    </location>
</feature>
<dbReference type="GO" id="GO:0016020">
    <property type="term" value="C:membrane"/>
    <property type="evidence" value="ECO:0007669"/>
    <property type="project" value="UniProtKB-SubCell"/>
</dbReference>
<sequence>MTPSSRVSLGLLLGFIGIVIFGATLPATRLALTGGLDPLFITFGRAALAGLLALPLLLIRRRVPWRGHKGAVRDLLIVIASLMLAFPLLMGFGLTTVPASHAGVVLGLLPIATTFGAMAFAGERPSAAFLGFSFLGAGLVVTFAARNGGLDRFGAGDILLAGSVIACGIGYPVSARLARIMQGWEVIAWALALALPLMLPMAILLRPQDISAVPGEAWTGFLYVAVMSQFIGFFFWNAGMAMGGVARVAQVQLLQTFVTVGLAWPVNGERLDLETVLFAVAVVAVVALGRKAKVAGAPAPAE</sequence>
<evidence type="ECO:0000313" key="8">
    <source>
        <dbReference type="EMBL" id="GGF89169.1"/>
    </source>
</evidence>
<feature type="domain" description="EamA" evidence="7">
    <location>
        <begin position="156"/>
        <end position="288"/>
    </location>
</feature>
<dbReference type="AlphaFoldDB" id="A0A917FM54"/>
<evidence type="ECO:0000256" key="1">
    <source>
        <dbReference type="ARBA" id="ARBA00004141"/>
    </source>
</evidence>
<keyword evidence="3 6" id="KW-0812">Transmembrane</keyword>
<name>A0A917FM54_9HYPH</name>
<keyword evidence="5 6" id="KW-0472">Membrane</keyword>
<feature type="transmembrane region" description="Helical" evidence="6">
    <location>
        <begin position="186"/>
        <end position="205"/>
    </location>
</feature>
<dbReference type="PANTHER" id="PTHR32322">
    <property type="entry name" value="INNER MEMBRANE TRANSPORTER"/>
    <property type="match status" value="1"/>
</dbReference>
<dbReference type="InterPro" id="IPR037185">
    <property type="entry name" value="EmrE-like"/>
</dbReference>
<feature type="domain" description="EamA" evidence="7">
    <location>
        <begin position="9"/>
        <end position="141"/>
    </location>
</feature>
<accession>A0A917FM54</accession>
<feature type="transmembrane region" description="Helical" evidence="6">
    <location>
        <begin position="127"/>
        <end position="146"/>
    </location>
</feature>
<dbReference type="InterPro" id="IPR000620">
    <property type="entry name" value="EamA_dom"/>
</dbReference>
<evidence type="ECO:0000259" key="7">
    <source>
        <dbReference type="Pfam" id="PF00892"/>
    </source>
</evidence>
<comment type="similarity">
    <text evidence="2">Belongs to the EamA transporter family.</text>
</comment>
<gene>
    <name evidence="8" type="ORF">GCM10007301_56350</name>
</gene>
<feature type="transmembrane region" description="Helical" evidence="6">
    <location>
        <begin position="7"/>
        <end position="27"/>
    </location>
</feature>
<feature type="transmembrane region" description="Helical" evidence="6">
    <location>
        <begin position="217"/>
        <end position="236"/>
    </location>
</feature>
<proteinExistence type="inferred from homology"/>
<evidence type="ECO:0000256" key="5">
    <source>
        <dbReference type="ARBA" id="ARBA00023136"/>
    </source>
</evidence>
<comment type="caution">
    <text evidence="8">The sequence shown here is derived from an EMBL/GenBank/DDBJ whole genome shotgun (WGS) entry which is preliminary data.</text>
</comment>
<evidence type="ECO:0000256" key="6">
    <source>
        <dbReference type="SAM" id="Phobius"/>
    </source>
</evidence>
<dbReference type="Pfam" id="PF00892">
    <property type="entry name" value="EamA"/>
    <property type="match status" value="2"/>
</dbReference>
<reference evidence="8" key="2">
    <citation type="submission" date="2020-09" db="EMBL/GenBank/DDBJ databases">
        <authorList>
            <person name="Sun Q."/>
            <person name="Sedlacek I."/>
        </authorList>
    </citation>
    <scope>NUCLEOTIDE SEQUENCE</scope>
    <source>
        <strain evidence="8">CCM 7897</strain>
    </source>
</reference>
<evidence type="ECO:0000256" key="3">
    <source>
        <dbReference type="ARBA" id="ARBA00022692"/>
    </source>
</evidence>
<dbReference type="SUPFAM" id="SSF103481">
    <property type="entry name" value="Multidrug resistance efflux transporter EmrE"/>
    <property type="match status" value="2"/>
</dbReference>
<dbReference type="PANTHER" id="PTHR32322:SF2">
    <property type="entry name" value="EAMA DOMAIN-CONTAINING PROTEIN"/>
    <property type="match status" value="1"/>
</dbReference>
<dbReference type="RefSeq" id="WP_244644715.1">
    <property type="nucleotide sequence ID" value="NZ_BMCT01000014.1"/>
</dbReference>
<protein>
    <submittedName>
        <fullName evidence="8">Multidrug DMT transporter permease</fullName>
    </submittedName>
</protein>